<feature type="compositionally biased region" description="Basic and acidic residues" evidence="1">
    <location>
        <begin position="329"/>
        <end position="342"/>
    </location>
</feature>
<evidence type="ECO:0008006" key="5">
    <source>
        <dbReference type="Google" id="ProtNLM"/>
    </source>
</evidence>
<dbReference type="InterPro" id="IPR007253">
    <property type="entry name" value="Cell_wall-bd_2"/>
</dbReference>
<proteinExistence type="predicted"/>
<dbReference type="InterPro" id="IPR051922">
    <property type="entry name" value="Bact_Sporulation_Assoc"/>
</dbReference>
<dbReference type="Pfam" id="PF04122">
    <property type="entry name" value="CW_binding_2"/>
    <property type="match status" value="3"/>
</dbReference>
<sequence length="491" mass="53486">MTKRKYTLKNIALISTLSIMFSTSIVKANSSFERISGKNRYETAAAISKHGWEKSQYAVIAQGENFPDALCSVPLAKKYNAPILLTSKDKLHKNVEEEIKRLKVKNIIIIGGEGAISSKLEESIKNNFKDVTVERISGKDRYETSVKIAQKLDFNGEVVLSSSKYYADALSIAPIAAKKGIPIILTGKDKLSTSAKNYLKDKNINNSYVIGGTGVIENSILKEVKNSTRIYGKNRFETNMEILKKFQNDIDYTNTFAALGCGPNGNEFADALSGAALAAKMNGPIILSNKDLPEVTKNYLQTKLTGKEKIFALGGESVLPSKAVNKILNKKDETNKEEDKNAKPNAGGSGGGTSSGGASGGGGSSTQKGPEVTKVYLKGADETIFDGEIKSSSISVNIPKEYKENITNIVVTASEDIVSAQVAGKKISKEEIEKLYGNNRNEMDLIQYIRYKGFDKEKDGLEISNVKLLNDTSIILRDGNKNSTIYKLIIK</sequence>
<dbReference type="PANTHER" id="PTHR30032">
    <property type="entry name" value="N-ACETYLMURAMOYL-L-ALANINE AMIDASE-RELATED"/>
    <property type="match status" value="1"/>
</dbReference>
<evidence type="ECO:0000313" key="4">
    <source>
        <dbReference type="Proteomes" id="UP000528432"/>
    </source>
</evidence>
<feature type="region of interest" description="Disordered" evidence="1">
    <location>
        <begin position="329"/>
        <end position="370"/>
    </location>
</feature>
<accession>A0A7Y4DDC5</accession>
<evidence type="ECO:0000256" key="1">
    <source>
        <dbReference type="SAM" id="MobiDB-lite"/>
    </source>
</evidence>
<reference evidence="3 4" key="1">
    <citation type="submission" date="2020-05" db="EMBL/GenBank/DDBJ databases">
        <title>Draft genome sequence of Clostridium cochlearium strain AGROS13 isolated from a sheep dairy farm in New Zealand.</title>
        <authorList>
            <person name="Gupta T.B."/>
            <person name="Jauregui R."/>
            <person name="Risson A.N."/>
            <person name="Brightwell G."/>
            <person name="Maclean P."/>
        </authorList>
    </citation>
    <scope>NUCLEOTIDE SEQUENCE [LARGE SCALE GENOMIC DNA]</scope>
    <source>
        <strain evidence="3 4">AGROS13</strain>
    </source>
</reference>
<dbReference type="EMBL" id="JABFIF010000013">
    <property type="protein sequence ID" value="NOH16246.1"/>
    <property type="molecule type" value="Genomic_DNA"/>
</dbReference>
<name>A0A7Y4DDC5_CLOCO</name>
<gene>
    <name evidence="3" type="ORF">HMJ28_07605</name>
</gene>
<dbReference type="AlphaFoldDB" id="A0A7Y4DDC5"/>
<organism evidence="3 4">
    <name type="scientific">Clostridium cochlearium</name>
    <dbReference type="NCBI Taxonomy" id="1494"/>
    <lineage>
        <taxon>Bacteria</taxon>
        <taxon>Bacillati</taxon>
        <taxon>Bacillota</taxon>
        <taxon>Clostridia</taxon>
        <taxon>Eubacteriales</taxon>
        <taxon>Clostridiaceae</taxon>
        <taxon>Clostridium</taxon>
    </lineage>
</organism>
<feature type="compositionally biased region" description="Gly residues" evidence="1">
    <location>
        <begin position="347"/>
        <end position="364"/>
    </location>
</feature>
<evidence type="ECO:0000313" key="3">
    <source>
        <dbReference type="EMBL" id="NOH16246.1"/>
    </source>
</evidence>
<evidence type="ECO:0000256" key="2">
    <source>
        <dbReference type="SAM" id="SignalP"/>
    </source>
</evidence>
<feature type="signal peptide" evidence="2">
    <location>
        <begin position="1"/>
        <end position="28"/>
    </location>
</feature>
<dbReference type="PANTHER" id="PTHR30032:SF8">
    <property type="entry name" value="GERMINATION-SPECIFIC N-ACETYLMURAMOYL-L-ALANINE AMIDASE"/>
    <property type="match status" value="1"/>
</dbReference>
<feature type="chain" id="PRO_5030635911" description="N-acetylmuramoyl-L-alanine amidase" evidence="2">
    <location>
        <begin position="29"/>
        <end position="491"/>
    </location>
</feature>
<comment type="caution">
    <text evidence="3">The sequence shown here is derived from an EMBL/GenBank/DDBJ whole genome shotgun (WGS) entry which is preliminary data.</text>
</comment>
<dbReference type="RefSeq" id="WP_171303476.1">
    <property type="nucleotide sequence ID" value="NZ_JABFIF010000013.1"/>
</dbReference>
<protein>
    <recommendedName>
        <fullName evidence="5">N-acetylmuramoyl-L-alanine amidase</fullName>
    </recommendedName>
</protein>
<dbReference type="Proteomes" id="UP000528432">
    <property type="component" value="Unassembled WGS sequence"/>
</dbReference>
<keyword evidence="2" id="KW-0732">Signal</keyword>
<dbReference type="Gene3D" id="3.40.50.12090">
    <property type="match status" value="3"/>
</dbReference>